<evidence type="ECO:0000256" key="11">
    <source>
        <dbReference type="ARBA" id="ARBA00022989"/>
    </source>
</evidence>
<keyword evidence="6 20" id="KW-0812">Transmembrane</keyword>
<dbReference type="Pfam" id="PF18018">
    <property type="entry name" value="DNA_pol_D_N"/>
    <property type="match status" value="1"/>
</dbReference>
<dbReference type="CDD" id="cd07387">
    <property type="entry name" value="MPP_PolD2_C"/>
    <property type="match status" value="1"/>
</dbReference>
<dbReference type="GO" id="GO:0043625">
    <property type="term" value="C:delta DNA polymerase complex"/>
    <property type="evidence" value="ECO:0007669"/>
    <property type="project" value="TreeGrafter"/>
</dbReference>
<evidence type="ECO:0000256" key="5">
    <source>
        <dbReference type="ARBA" id="ARBA00022679"/>
    </source>
</evidence>
<comment type="similarity">
    <text evidence="20">Belongs to the phosphatidylserine decarboxylase family. PSD-B subfamily. Eukaryotic type I sub-subfamily.</text>
</comment>
<comment type="subunit">
    <text evidence="20">Heterodimer of a large membrane-associated beta subunit and a small pyruvoyl-containing alpha subunit.</text>
</comment>
<comment type="pathway">
    <text evidence="20">Phospholipid metabolism; phosphatidylethanolamine biosynthesis; phosphatidylethanolamine from CDP-diacylglycerol: step 2/2.</text>
</comment>
<feature type="active site" description="Schiff-base intermediate with substrate; via pyruvic acid; for decarboxylase activity" evidence="20">
    <location>
        <position position="822"/>
    </location>
</feature>
<evidence type="ECO:0000256" key="14">
    <source>
        <dbReference type="ARBA" id="ARBA00023209"/>
    </source>
</evidence>
<evidence type="ECO:0000256" key="13">
    <source>
        <dbReference type="ARBA" id="ARBA00023136"/>
    </source>
</evidence>
<dbReference type="EMBL" id="JAANIT010000417">
    <property type="protein sequence ID" value="KAG1547939.1"/>
    <property type="molecule type" value="Genomic_DNA"/>
</dbReference>
<dbReference type="PANTHER" id="PTHR10416:SF0">
    <property type="entry name" value="DNA POLYMERASE DELTA SUBUNIT 2"/>
    <property type="match status" value="1"/>
</dbReference>
<dbReference type="Gene3D" id="2.40.50.430">
    <property type="match status" value="1"/>
</dbReference>
<dbReference type="InterPro" id="IPR024826">
    <property type="entry name" value="DNA_pol_delta/II_ssu"/>
</dbReference>
<proteinExistence type="inferred from homology"/>
<name>A0A9P6YHR5_RHIOR</name>
<dbReference type="Pfam" id="PF04042">
    <property type="entry name" value="DNA_pol_E_B"/>
    <property type="match status" value="1"/>
</dbReference>
<evidence type="ECO:0000256" key="12">
    <source>
        <dbReference type="ARBA" id="ARBA00023098"/>
    </source>
</evidence>
<dbReference type="GO" id="GO:0006281">
    <property type="term" value="P:DNA repair"/>
    <property type="evidence" value="ECO:0007669"/>
    <property type="project" value="UniProtKB-ARBA"/>
</dbReference>
<keyword evidence="4 20" id="KW-0444">Lipid biosynthesis</keyword>
<evidence type="ECO:0000256" key="6">
    <source>
        <dbReference type="ARBA" id="ARBA00022692"/>
    </source>
</evidence>
<keyword evidence="10" id="KW-0239">DNA-directed DNA polymerase</keyword>
<keyword evidence="14 20" id="KW-0594">Phospholipid biosynthesis</keyword>
<dbReference type="GO" id="GO:0006273">
    <property type="term" value="P:lagging strand elongation"/>
    <property type="evidence" value="ECO:0007669"/>
    <property type="project" value="UniProtKB-ARBA"/>
</dbReference>
<evidence type="ECO:0000256" key="16">
    <source>
        <dbReference type="ARBA" id="ARBA00023242"/>
    </source>
</evidence>
<keyword evidence="17 20" id="KW-1208">Phospholipid metabolism</keyword>
<dbReference type="InterPro" id="IPR033661">
    <property type="entry name" value="PSD_type1_euk"/>
</dbReference>
<comment type="caution">
    <text evidence="23">The sequence shown here is derived from an EMBL/GenBank/DDBJ whole genome shotgun (WGS) entry which is preliminary data.</text>
</comment>
<evidence type="ECO:0000256" key="19">
    <source>
        <dbReference type="ARBA" id="ARBA00049244"/>
    </source>
</evidence>
<feature type="active site" description="Charge relay system; for autoendoproteolytic cleavage activity" evidence="20">
    <location>
        <position position="822"/>
    </location>
</feature>
<keyword evidence="20" id="KW-0999">Mitochondrion inner membrane</keyword>
<dbReference type="GO" id="GO:0003677">
    <property type="term" value="F:DNA binding"/>
    <property type="evidence" value="ECO:0007669"/>
    <property type="project" value="InterPro"/>
</dbReference>
<evidence type="ECO:0000256" key="3">
    <source>
        <dbReference type="ARBA" id="ARBA00006035"/>
    </source>
</evidence>
<evidence type="ECO:0000313" key="24">
    <source>
        <dbReference type="Proteomes" id="UP000717996"/>
    </source>
</evidence>
<evidence type="ECO:0000256" key="9">
    <source>
        <dbReference type="ARBA" id="ARBA00022793"/>
    </source>
</evidence>
<comment type="similarity">
    <text evidence="3">Belongs to the DNA polymerase delta/II small subunit family.</text>
</comment>
<feature type="topological domain" description="Mitochondrial intermembrane" evidence="20">
    <location>
        <begin position="466"/>
        <end position="854"/>
    </location>
</feature>
<dbReference type="GO" id="GO:0006646">
    <property type="term" value="P:phosphatidylethanolamine biosynthetic process"/>
    <property type="evidence" value="ECO:0007669"/>
    <property type="project" value="UniProtKB-UniRule"/>
</dbReference>
<comment type="pathway">
    <text evidence="2">Lipid metabolism.</text>
</comment>
<dbReference type="InterPro" id="IPR003817">
    <property type="entry name" value="PS_Dcarbxylase"/>
</dbReference>
<feature type="site" description="Cleavage (non-hydrolytic); by autocatalysis" evidence="20">
    <location>
        <begin position="821"/>
        <end position="822"/>
    </location>
</feature>
<keyword evidence="7" id="KW-0548">Nucleotidyltransferase</keyword>
<protein>
    <recommendedName>
        <fullName evidence="20">Phosphatidylserine decarboxylase proenzyme 1, mitochondrial</fullName>
        <ecNumber evidence="20">4.1.1.65</ecNumber>
    </recommendedName>
    <component>
        <recommendedName>
            <fullName evidence="20">Phosphatidylserine decarboxylase 1 beta chain</fullName>
        </recommendedName>
    </component>
    <component>
        <recommendedName>
            <fullName evidence="20">Phosphatidylserine decarboxylase 1 alpha chain</fullName>
        </recommendedName>
    </component>
</protein>
<feature type="topological domain" description="Mitochondrial matrix" evidence="20">
    <location>
        <begin position="1"/>
        <end position="446"/>
    </location>
</feature>
<keyword evidence="15 20" id="KW-0456">Lyase</keyword>
<evidence type="ECO:0000256" key="15">
    <source>
        <dbReference type="ARBA" id="ARBA00023239"/>
    </source>
</evidence>
<dbReference type="Gene3D" id="3.60.21.50">
    <property type="match status" value="1"/>
</dbReference>
<comment type="subcellular location">
    <subcellularLocation>
        <location evidence="1">Nucleus</location>
    </subcellularLocation>
</comment>
<dbReference type="AlphaFoldDB" id="A0A9P6YHR5"/>
<dbReference type="InterPro" id="IPR033177">
    <property type="entry name" value="PSD-B"/>
</dbReference>
<comment type="PTM">
    <text evidence="20">Is synthesized initially as an inactive proenzyme. Formation of the active enzyme involves a self-maturation process in which the active site pyruvoyl group is generated from an internal serine residue via an autocatalytic post-translational modification. Two non-identical subunits are generated from the proenzyme in this reaction, and the pyruvate is formed at the N-terminus of the alpha chain, which is derived from the carboxyl end of the proenzyme. The autoendoproteolytic cleavage occurs by a canonical serine protease mechanism, in which the side chain hydroxyl group of the serine supplies its oxygen atom to form the C-terminus of the beta chain, while the remainder of the serine residue undergoes an oxidative deamination to produce ammonia and the pyruvoyl prosthetic group on the alpha chain. During this reaction, the Ser that is part of the protease active site of the proenzyme becomes the pyruvoyl prosthetic group, which constitutes an essential element of the active site of the mature decarboxylase.</text>
</comment>
<comment type="function">
    <text evidence="20">Catalyzes the formation of phosphatidylethanolamine (PtdEtn) from phosphatidylserine (PtdSer). Plays a central role in phospholipid metabolism and in the interorganelle trafficking of phosphatidylserine.</text>
</comment>
<dbReference type="Proteomes" id="UP000717996">
    <property type="component" value="Unassembled WGS sequence"/>
</dbReference>
<evidence type="ECO:0000256" key="8">
    <source>
        <dbReference type="ARBA" id="ARBA00022705"/>
    </source>
</evidence>
<dbReference type="EC" id="4.1.1.65" evidence="20"/>
<dbReference type="HAMAP" id="MF_03208">
    <property type="entry name" value="PS_decarb_PSD_B_type1_euk"/>
    <property type="match status" value="1"/>
</dbReference>
<evidence type="ECO:0000259" key="21">
    <source>
        <dbReference type="Pfam" id="PF04042"/>
    </source>
</evidence>
<dbReference type="GO" id="GO:0004609">
    <property type="term" value="F:phosphatidylserine decarboxylase activity"/>
    <property type="evidence" value="ECO:0007669"/>
    <property type="project" value="UniProtKB-UniRule"/>
</dbReference>
<keyword evidence="18 20" id="KW-0670">Pyruvate</keyword>
<keyword evidence="11 20" id="KW-1133">Transmembrane helix</keyword>
<dbReference type="PANTHER" id="PTHR10416">
    <property type="entry name" value="DNA POLYMERASE DELTA SUBUNIT 2"/>
    <property type="match status" value="1"/>
</dbReference>
<keyword evidence="20" id="KW-0496">Mitochondrion</keyword>
<feature type="active site" description="Charge relay system; for autoendoproteolytic cleavage activity" evidence="20">
    <location>
        <position position="571"/>
    </location>
</feature>
<keyword evidence="20" id="KW-0865">Zymogen</keyword>
<dbReference type="GO" id="GO:0016540">
    <property type="term" value="P:protein autoprocessing"/>
    <property type="evidence" value="ECO:0007669"/>
    <property type="project" value="UniProtKB-UniRule"/>
</dbReference>
<gene>
    <name evidence="20" type="primary">PSD1</name>
    <name evidence="23" type="ORF">G6F51_003969</name>
</gene>
<dbReference type="Pfam" id="PF02666">
    <property type="entry name" value="PS_Dcarbxylase"/>
    <property type="match status" value="2"/>
</dbReference>
<evidence type="ECO:0000256" key="2">
    <source>
        <dbReference type="ARBA" id="ARBA00005189"/>
    </source>
</evidence>
<keyword evidence="12 20" id="KW-0443">Lipid metabolism</keyword>
<keyword evidence="16" id="KW-0539">Nucleus</keyword>
<evidence type="ECO:0000256" key="18">
    <source>
        <dbReference type="ARBA" id="ARBA00023317"/>
    </source>
</evidence>
<dbReference type="GO" id="GO:0005743">
    <property type="term" value="C:mitochondrial inner membrane"/>
    <property type="evidence" value="ECO:0007669"/>
    <property type="project" value="UniProtKB-SubCell"/>
</dbReference>
<evidence type="ECO:0000313" key="23">
    <source>
        <dbReference type="EMBL" id="KAG1547939.1"/>
    </source>
</evidence>
<dbReference type="GO" id="GO:0003887">
    <property type="term" value="F:DNA-directed DNA polymerase activity"/>
    <property type="evidence" value="ECO:0007669"/>
    <property type="project" value="UniProtKB-KW"/>
</dbReference>
<accession>A0A9P6YHR5</accession>
<comment type="subcellular location">
    <molecule>Phosphatidylserine decarboxylase 1 alpha chain</molecule>
    <subcellularLocation>
        <location evidence="20">Mitochondrion inner membrane</location>
        <topology evidence="20">Peripheral membrane protein</topology>
        <orientation evidence="20">Intermembrane side</orientation>
    </subcellularLocation>
    <text evidence="20">Anchored to the mitochondrial inner membrane through its interaction with the integral membrane beta chain.</text>
</comment>
<dbReference type="FunFam" id="2.40.50.430:FF:000002">
    <property type="entry name" value="DNA polymerase delta subunit"/>
    <property type="match status" value="1"/>
</dbReference>
<feature type="chain" id="PRO_5040555178" description="Phosphatidylserine decarboxylase 1 beta chain" evidence="20">
    <location>
        <begin position="1"/>
        <end position="821"/>
    </location>
</feature>
<evidence type="ECO:0000256" key="7">
    <source>
        <dbReference type="ARBA" id="ARBA00022695"/>
    </source>
</evidence>
<evidence type="ECO:0000256" key="1">
    <source>
        <dbReference type="ARBA" id="ARBA00004123"/>
    </source>
</evidence>
<feature type="active site" description="Charge relay system; for autoendoproteolytic cleavage activity" evidence="20">
    <location>
        <position position="709"/>
    </location>
</feature>
<keyword evidence="13 20" id="KW-0472">Membrane</keyword>
<feature type="modified residue" description="Pyruvic acid (Ser); by autocatalysis" evidence="20">
    <location>
        <position position="822"/>
    </location>
</feature>
<evidence type="ECO:0000256" key="10">
    <source>
        <dbReference type="ARBA" id="ARBA00022932"/>
    </source>
</evidence>
<comment type="cofactor">
    <cofactor evidence="20">
        <name>pyruvate</name>
        <dbReference type="ChEBI" id="CHEBI:15361"/>
    </cofactor>
    <text evidence="20">Binds 1 pyruvoyl group covalently per subunit.</text>
</comment>
<organism evidence="23 24">
    <name type="scientific">Rhizopus oryzae</name>
    <name type="common">Mucormycosis agent</name>
    <name type="synonym">Rhizopus arrhizus var. delemar</name>
    <dbReference type="NCBI Taxonomy" id="64495"/>
    <lineage>
        <taxon>Eukaryota</taxon>
        <taxon>Fungi</taxon>
        <taxon>Fungi incertae sedis</taxon>
        <taxon>Mucoromycota</taxon>
        <taxon>Mucoromycotina</taxon>
        <taxon>Mucoromycetes</taxon>
        <taxon>Mucorales</taxon>
        <taxon>Mucorineae</taxon>
        <taxon>Rhizopodaceae</taxon>
        <taxon>Rhizopus</taxon>
    </lineage>
</organism>
<dbReference type="OrthoDB" id="4330at2759"/>
<comment type="catalytic activity">
    <reaction evidence="20">
        <text>a 1,2-diacyl-sn-glycero-3-phospho-L-serine + H(+) = a 1,2-diacyl-sn-glycero-3-phosphoethanolamine + CO2</text>
        <dbReference type="Rhea" id="RHEA:20828"/>
        <dbReference type="ChEBI" id="CHEBI:15378"/>
        <dbReference type="ChEBI" id="CHEBI:16526"/>
        <dbReference type="ChEBI" id="CHEBI:57262"/>
        <dbReference type="ChEBI" id="CHEBI:64612"/>
        <dbReference type="EC" id="4.1.1.65"/>
    </reaction>
</comment>
<feature type="chain" id="PRO_5040555177" description="Phosphatidylserine decarboxylase 1 alpha chain" evidence="20">
    <location>
        <begin position="822"/>
        <end position="854"/>
    </location>
</feature>
<comment type="catalytic activity">
    <reaction evidence="19">
        <text>DNA(n) + a 2'-deoxyribonucleoside 5'-triphosphate = DNA(n+1) + diphosphate</text>
        <dbReference type="Rhea" id="RHEA:22508"/>
        <dbReference type="Rhea" id="RHEA-COMP:17339"/>
        <dbReference type="Rhea" id="RHEA-COMP:17340"/>
        <dbReference type="ChEBI" id="CHEBI:33019"/>
        <dbReference type="ChEBI" id="CHEBI:61560"/>
        <dbReference type="ChEBI" id="CHEBI:173112"/>
        <dbReference type="EC" id="2.7.7.7"/>
    </reaction>
</comment>
<evidence type="ECO:0000259" key="22">
    <source>
        <dbReference type="Pfam" id="PF18018"/>
    </source>
</evidence>
<evidence type="ECO:0000256" key="20">
    <source>
        <dbReference type="HAMAP-Rule" id="MF_03208"/>
    </source>
</evidence>
<evidence type="ECO:0000256" key="17">
    <source>
        <dbReference type="ARBA" id="ARBA00023264"/>
    </source>
</evidence>
<sequence>MSKINNEVERIFSHYDQLESLNDQFRVKQQTYSQQYASIYYLRLIKLREAISKASKERWSGLSEVPRYVEKVLNTQPGELCYMVGTIYLQMNKKPNVLNDLEDEETIVRPDTPAKYRSDEDVISLEDESGRVEITGACLSKQFLVTGMIVGILGKEVATGTFEVIDICLPGVPPQKPLTTLQETPKYVALLSGLNIGEAHSDMRRQLLLEFLTGELEGEQSSSITRVILAGNSIIKPKKAKNNEGHVDDFLEELCSTVDVDIMPGATDPSQSHLPQQRMHPSMFKQAHKLSTLNSVSNPYWCEIENITFLGTSGQNIDDIYRYVDSEDRLQMAESCMYWRHMAPSAPDTLWSYPFKDRDPFIIEQCPHVYFVGNQPEFEDNLLLGPDGQQIRVILLPSFAETGSCRIRTFTTIRQRSLHGSSIKRQQQRNTFERIADSWNKTKIKWYPIPVGLGLSVIGVIQYRHIKEREEKETTDKPKYRATGPWQVHVAAALPLRTMSRIWGAFNSLTIPTPLRPAGFKLYSWIFGCNLDEMKNPNLYDYPNLSAFFYRELKDDARPIARDAPLVSPSDGKVLHFGLVQGRDIEQIKGITYNLDALLGNGETSILPVTNAVLGNSDNIVVDENEFANVNGIPYSLDDMLAEGTDHHAVKTQSVVGEDAVAEGHEARPKDERALSKLAHVDSSTNIKPGHALYFCVVYLAPGDYHRFHSPTNWVVETRRHFAGELFSVSPYFVKLLQNLFVLNERVALLGKWKHGFFSMIPVGATNVGSIKINFDEALKTNKKEDIPLGTYTEVTYKSASKLLGGKPLRYGDEMGGFYLGSTVVLVFEAPQSFKFCVTQGQKVKMGEPLGKYE</sequence>
<dbReference type="InterPro" id="IPR040663">
    <property type="entry name" value="DNA_pol_D_N"/>
</dbReference>
<keyword evidence="9 20" id="KW-0210">Decarboxylase</keyword>
<feature type="domain" description="DNA polymerase delta subunit OB-fold" evidence="22">
    <location>
        <begin position="35"/>
        <end position="167"/>
    </location>
</feature>
<feature type="domain" description="DNA polymerase alpha/delta/epsilon subunit B" evidence="21">
    <location>
        <begin position="188"/>
        <end position="378"/>
    </location>
</feature>
<evidence type="ECO:0000256" key="4">
    <source>
        <dbReference type="ARBA" id="ARBA00022516"/>
    </source>
</evidence>
<dbReference type="NCBIfam" id="TIGR00163">
    <property type="entry name" value="PS_decarb"/>
    <property type="match status" value="1"/>
</dbReference>
<comment type="subcellular location">
    <molecule>Phosphatidylserine decarboxylase 1 beta chain</molecule>
    <subcellularLocation>
        <location evidence="20">Mitochondrion inner membrane</location>
        <topology evidence="20">Single-pass membrane protein</topology>
        <orientation evidence="20">Intermembrane side</orientation>
    </subcellularLocation>
</comment>
<keyword evidence="8" id="KW-0235">DNA replication</keyword>
<dbReference type="InterPro" id="IPR007185">
    <property type="entry name" value="DNA_pol_a/d/e_bsu"/>
</dbReference>
<dbReference type="InterPro" id="IPR041863">
    <property type="entry name" value="PolD2_C"/>
</dbReference>
<keyword evidence="5" id="KW-0808">Transferase</keyword>
<reference evidence="23" key="1">
    <citation type="journal article" date="2020" name="Microb. Genom.">
        <title>Genetic diversity of clinical and environmental Mucorales isolates obtained from an investigation of mucormycosis cases among solid organ transplant recipients.</title>
        <authorList>
            <person name="Nguyen M.H."/>
            <person name="Kaul D."/>
            <person name="Muto C."/>
            <person name="Cheng S.J."/>
            <person name="Richter R.A."/>
            <person name="Bruno V.M."/>
            <person name="Liu G."/>
            <person name="Beyhan S."/>
            <person name="Sundermann A.J."/>
            <person name="Mounaud S."/>
            <person name="Pasculle A.W."/>
            <person name="Nierman W.C."/>
            <person name="Driscoll E."/>
            <person name="Cumbie R."/>
            <person name="Clancy C.J."/>
            <person name="Dupont C.L."/>
        </authorList>
    </citation>
    <scope>NUCLEOTIDE SEQUENCE</scope>
    <source>
        <strain evidence="23">GL16</strain>
    </source>
</reference>